<reference evidence="2" key="2">
    <citation type="submission" date="2023-05" db="EMBL/GenBank/DDBJ databases">
        <authorList>
            <consortium name="Lawrence Berkeley National Laboratory"/>
            <person name="Steindorff A."/>
            <person name="Hensen N."/>
            <person name="Bonometti L."/>
            <person name="Westerberg I."/>
            <person name="Brannstrom I.O."/>
            <person name="Guillou S."/>
            <person name="Cros-Aarteil S."/>
            <person name="Calhoun S."/>
            <person name="Haridas S."/>
            <person name="Kuo A."/>
            <person name="Mondo S."/>
            <person name="Pangilinan J."/>
            <person name="Riley R."/>
            <person name="Labutti K."/>
            <person name="Andreopoulos B."/>
            <person name="Lipzen A."/>
            <person name="Chen C."/>
            <person name="Yanf M."/>
            <person name="Daum C."/>
            <person name="Ng V."/>
            <person name="Clum A."/>
            <person name="Ohm R."/>
            <person name="Martin F."/>
            <person name="Silar P."/>
            <person name="Natvig D."/>
            <person name="Lalanne C."/>
            <person name="Gautier V."/>
            <person name="Ament-Velasquez S.L."/>
            <person name="Kruys A."/>
            <person name="Hutchinson M.I."/>
            <person name="Powell A.J."/>
            <person name="Barry K."/>
            <person name="Miller A.N."/>
            <person name="Grigoriev I.V."/>
            <person name="Debuchy R."/>
            <person name="Gladieux P."/>
            <person name="Thoren M.H."/>
            <person name="Johannesson H."/>
        </authorList>
    </citation>
    <scope>NUCLEOTIDE SEQUENCE</scope>
    <source>
        <strain evidence="2">CBS 990.96</strain>
    </source>
</reference>
<dbReference type="InterPro" id="IPR002347">
    <property type="entry name" value="SDR_fam"/>
</dbReference>
<dbReference type="InterPro" id="IPR036291">
    <property type="entry name" value="NAD(P)-bd_dom_sf"/>
</dbReference>
<keyword evidence="3" id="KW-1185">Reference proteome</keyword>
<dbReference type="Pfam" id="PF00106">
    <property type="entry name" value="adh_short"/>
    <property type="match status" value="1"/>
</dbReference>
<evidence type="ECO:0000313" key="3">
    <source>
        <dbReference type="Proteomes" id="UP001301958"/>
    </source>
</evidence>
<dbReference type="EMBL" id="MU865471">
    <property type="protein sequence ID" value="KAK4222454.1"/>
    <property type="molecule type" value="Genomic_DNA"/>
</dbReference>
<accession>A0AAN6YND3</accession>
<feature type="region of interest" description="Disordered" evidence="1">
    <location>
        <begin position="81"/>
        <end position="108"/>
    </location>
</feature>
<comment type="caution">
    <text evidence="2">The sequence shown here is derived from an EMBL/GenBank/DDBJ whole genome shotgun (WGS) entry which is preliminary data.</text>
</comment>
<evidence type="ECO:0008006" key="4">
    <source>
        <dbReference type="Google" id="ProtNLM"/>
    </source>
</evidence>
<feature type="region of interest" description="Disordered" evidence="1">
    <location>
        <begin position="1"/>
        <end position="20"/>
    </location>
</feature>
<dbReference type="SUPFAM" id="SSF51735">
    <property type="entry name" value="NAD(P)-binding Rossmann-fold domains"/>
    <property type="match status" value="1"/>
</dbReference>
<dbReference type="Gene3D" id="3.40.50.720">
    <property type="entry name" value="NAD(P)-binding Rossmann-like Domain"/>
    <property type="match status" value="1"/>
</dbReference>
<gene>
    <name evidence="2" type="ORF">QBC38DRAFT_489835</name>
</gene>
<protein>
    <recommendedName>
        <fullName evidence="4">Dehydrogenase</fullName>
    </recommendedName>
</protein>
<reference evidence="2" key="1">
    <citation type="journal article" date="2023" name="Mol. Phylogenet. Evol.">
        <title>Genome-scale phylogeny and comparative genomics of the fungal order Sordariales.</title>
        <authorList>
            <person name="Hensen N."/>
            <person name="Bonometti L."/>
            <person name="Westerberg I."/>
            <person name="Brannstrom I.O."/>
            <person name="Guillou S."/>
            <person name="Cros-Aarteil S."/>
            <person name="Calhoun S."/>
            <person name="Haridas S."/>
            <person name="Kuo A."/>
            <person name="Mondo S."/>
            <person name="Pangilinan J."/>
            <person name="Riley R."/>
            <person name="LaButti K."/>
            <person name="Andreopoulos B."/>
            <person name="Lipzen A."/>
            <person name="Chen C."/>
            <person name="Yan M."/>
            <person name="Daum C."/>
            <person name="Ng V."/>
            <person name="Clum A."/>
            <person name="Steindorff A."/>
            <person name="Ohm R.A."/>
            <person name="Martin F."/>
            <person name="Silar P."/>
            <person name="Natvig D.O."/>
            <person name="Lalanne C."/>
            <person name="Gautier V."/>
            <person name="Ament-Velasquez S.L."/>
            <person name="Kruys A."/>
            <person name="Hutchinson M.I."/>
            <person name="Powell A.J."/>
            <person name="Barry K."/>
            <person name="Miller A.N."/>
            <person name="Grigoriev I.V."/>
            <person name="Debuchy R."/>
            <person name="Gladieux P."/>
            <person name="Hiltunen Thoren M."/>
            <person name="Johannesson H."/>
        </authorList>
    </citation>
    <scope>NUCLEOTIDE SEQUENCE</scope>
    <source>
        <strain evidence="2">CBS 990.96</strain>
    </source>
</reference>
<feature type="compositionally biased region" description="Polar residues" evidence="1">
    <location>
        <begin position="1"/>
        <end position="13"/>
    </location>
</feature>
<proteinExistence type="predicted"/>
<dbReference type="Proteomes" id="UP001301958">
    <property type="component" value="Unassembled WGS sequence"/>
</dbReference>
<evidence type="ECO:0000313" key="2">
    <source>
        <dbReference type="EMBL" id="KAK4222454.1"/>
    </source>
</evidence>
<sequence length="108" mass="11572">MSSSADCESSTSGRPRPIIEHPLLGQTAIVTGAGRGIGRAIAMALGSAGASVTCVSRTLLEIQSTSDAINRIHSASNLIGKQSHRSGCDQDRRNTRYRFPNYNTTWPR</sequence>
<evidence type="ECO:0000256" key="1">
    <source>
        <dbReference type="SAM" id="MobiDB-lite"/>
    </source>
</evidence>
<organism evidence="2 3">
    <name type="scientific">Podospora fimiseda</name>
    <dbReference type="NCBI Taxonomy" id="252190"/>
    <lineage>
        <taxon>Eukaryota</taxon>
        <taxon>Fungi</taxon>
        <taxon>Dikarya</taxon>
        <taxon>Ascomycota</taxon>
        <taxon>Pezizomycotina</taxon>
        <taxon>Sordariomycetes</taxon>
        <taxon>Sordariomycetidae</taxon>
        <taxon>Sordariales</taxon>
        <taxon>Podosporaceae</taxon>
        <taxon>Podospora</taxon>
    </lineage>
</organism>
<dbReference type="AlphaFoldDB" id="A0AAN6YND3"/>
<name>A0AAN6YND3_9PEZI</name>